<dbReference type="AlphaFoldDB" id="A0A1E1X1N4"/>
<sequence>VLLVLLLSQYTVAAEQDESDETDSSEEDYSYEDSNKEKEKEDSGKKFGPLGLKVETLAGNKTVTKATYGNNETCYESEFLGNWSAHSKCLMPCNTEYPRVCNALAEDGCTCLQRKDFPTVGVCAMRNVTPGNDDHLYNTTNTVS</sequence>
<proteinExistence type="evidence at transcript level"/>
<name>A0A1E1X1N4_9ACAR</name>
<reference evidence="2" key="1">
    <citation type="journal article" date="2017" name="Front. Cell. Infect. Microbiol.">
        <title>The Distinct Transcriptional Response of the Midgut of Amblyomma sculptum and Amblyomma aureolatum Ticks to Rickettsia rickettsii Correlates to Their Differences in Susceptibility to Infection.</title>
        <authorList>
            <person name="Martins L.A."/>
            <person name="Galletti M.F.B.M."/>
            <person name="Ribeiro J.M."/>
            <person name="Fujita A."/>
            <person name="Costa F.B."/>
            <person name="Labruna M.B."/>
            <person name="Daffre S."/>
            <person name="Fogaca A.C."/>
        </authorList>
    </citation>
    <scope>NUCLEOTIDE SEQUENCE</scope>
</reference>
<organism evidence="2">
    <name type="scientific">Amblyomma aureolatum</name>
    <dbReference type="NCBI Taxonomy" id="187763"/>
    <lineage>
        <taxon>Eukaryota</taxon>
        <taxon>Metazoa</taxon>
        <taxon>Ecdysozoa</taxon>
        <taxon>Arthropoda</taxon>
        <taxon>Chelicerata</taxon>
        <taxon>Arachnida</taxon>
        <taxon>Acari</taxon>
        <taxon>Parasitiformes</taxon>
        <taxon>Ixodida</taxon>
        <taxon>Ixodoidea</taxon>
        <taxon>Ixodidae</taxon>
        <taxon>Amblyomminae</taxon>
        <taxon>Amblyomma</taxon>
    </lineage>
</organism>
<accession>A0A1E1X1N4</accession>
<feature type="region of interest" description="Disordered" evidence="1">
    <location>
        <begin position="15"/>
        <end position="47"/>
    </location>
</feature>
<evidence type="ECO:0000256" key="1">
    <source>
        <dbReference type="SAM" id="MobiDB-lite"/>
    </source>
</evidence>
<feature type="compositionally biased region" description="Basic and acidic residues" evidence="1">
    <location>
        <begin position="33"/>
        <end position="45"/>
    </location>
</feature>
<dbReference type="EMBL" id="GFAC01006021">
    <property type="protein sequence ID" value="JAT93167.1"/>
    <property type="molecule type" value="mRNA"/>
</dbReference>
<feature type="compositionally biased region" description="Acidic residues" evidence="1">
    <location>
        <begin position="15"/>
        <end position="31"/>
    </location>
</feature>
<protein>
    <submittedName>
        <fullName evidence="2">Putative secreted protein</fullName>
    </submittedName>
</protein>
<evidence type="ECO:0000313" key="2">
    <source>
        <dbReference type="EMBL" id="JAT93167.1"/>
    </source>
</evidence>
<feature type="non-terminal residue" evidence="2">
    <location>
        <position position="1"/>
    </location>
</feature>